<comment type="caution">
    <text evidence="2">The sequence shown here is derived from an EMBL/GenBank/DDBJ whole genome shotgun (WGS) entry which is preliminary data.</text>
</comment>
<feature type="domain" description="F-box" evidence="1">
    <location>
        <begin position="2"/>
        <end position="49"/>
    </location>
</feature>
<evidence type="ECO:0000313" key="2">
    <source>
        <dbReference type="EMBL" id="PIC30309.1"/>
    </source>
</evidence>
<dbReference type="PANTHER" id="PTHR22899:SF0">
    <property type="entry name" value="F-BOX ASSOCIATED DOMAIN-CONTAINING PROTEIN-RELATED"/>
    <property type="match status" value="1"/>
</dbReference>
<protein>
    <recommendedName>
        <fullName evidence="1">F-box domain-containing protein</fullName>
    </recommendedName>
</protein>
<dbReference type="Pfam" id="PF07735">
    <property type="entry name" value="FBA_2"/>
    <property type="match status" value="1"/>
</dbReference>
<accession>A0A2G5TSM6</accession>
<organism evidence="2 3">
    <name type="scientific">Caenorhabditis nigoni</name>
    <dbReference type="NCBI Taxonomy" id="1611254"/>
    <lineage>
        <taxon>Eukaryota</taxon>
        <taxon>Metazoa</taxon>
        <taxon>Ecdysozoa</taxon>
        <taxon>Nematoda</taxon>
        <taxon>Chromadorea</taxon>
        <taxon>Rhabditida</taxon>
        <taxon>Rhabditina</taxon>
        <taxon>Rhabditomorpha</taxon>
        <taxon>Rhabditoidea</taxon>
        <taxon>Rhabditidae</taxon>
        <taxon>Peloderinae</taxon>
        <taxon>Caenorhabditis</taxon>
    </lineage>
</organism>
<keyword evidence="3" id="KW-1185">Reference proteome</keyword>
<name>A0A2G5TSM6_9PELO</name>
<dbReference type="AlphaFoldDB" id="A0A2G5TSM6"/>
<sequence>MPIRILSLPAKDLQYAIDSMNVRDLMAFSLCSRQPENLVKSSNRQIEEISAKVNENRIEFRITAKKFQELPKHVAPDDDEYFELISFNISESWIKLYSEGKYEEWRKEEFTQADWIPHILSVFNEPMINTLTIESVRHSYLDNVEQLIPKCHKLTIMDNCSNHVAKMTLSNLSTIAVENVDIYQDIFSNKNDISKLLSLNLKAVKINIWKKPLEIKLDDLLPANFRSLYISNTKITENELNRFLKLWMKSNHTYYRPERMSLYRQDER</sequence>
<evidence type="ECO:0000313" key="3">
    <source>
        <dbReference type="Proteomes" id="UP000230233"/>
    </source>
</evidence>
<proteinExistence type="predicted"/>
<evidence type="ECO:0000259" key="1">
    <source>
        <dbReference type="PROSITE" id="PS50181"/>
    </source>
</evidence>
<dbReference type="InterPro" id="IPR053222">
    <property type="entry name" value="Zygotic_Embryogenesis-Asso"/>
</dbReference>
<dbReference type="PANTHER" id="PTHR22899">
    <property type="entry name" value="CYCLIN-RELATED F-BOX FAMILY"/>
    <property type="match status" value="1"/>
</dbReference>
<gene>
    <name evidence="2" type="primary">Cnig_chr_V.g21592</name>
    <name evidence="2" type="ORF">B9Z55_021592</name>
</gene>
<dbReference type="Proteomes" id="UP000230233">
    <property type="component" value="Chromosome V"/>
</dbReference>
<dbReference type="EMBL" id="PDUG01000005">
    <property type="protein sequence ID" value="PIC30309.1"/>
    <property type="molecule type" value="Genomic_DNA"/>
</dbReference>
<dbReference type="PROSITE" id="PS50181">
    <property type="entry name" value="FBOX"/>
    <property type="match status" value="1"/>
</dbReference>
<dbReference type="InterPro" id="IPR012885">
    <property type="entry name" value="F-box_Sdz-33"/>
</dbReference>
<dbReference type="OrthoDB" id="5891713at2759"/>
<reference evidence="3" key="1">
    <citation type="submission" date="2017-10" db="EMBL/GenBank/DDBJ databases">
        <title>Rapid genome shrinkage in a self-fertile nematode reveals novel sperm competition proteins.</title>
        <authorList>
            <person name="Yin D."/>
            <person name="Schwarz E.M."/>
            <person name="Thomas C.G."/>
            <person name="Felde R.L."/>
            <person name="Korf I.F."/>
            <person name="Cutter A.D."/>
            <person name="Schartner C.M."/>
            <person name="Ralston E.J."/>
            <person name="Meyer B.J."/>
            <person name="Haag E.S."/>
        </authorList>
    </citation>
    <scope>NUCLEOTIDE SEQUENCE [LARGE SCALE GENOMIC DNA]</scope>
    <source>
        <strain evidence="3">JU1422</strain>
    </source>
</reference>
<dbReference type="InterPro" id="IPR001810">
    <property type="entry name" value="F-box_dom"/>
</dbReference>